<accession>A0A151JUG5</accession>
<evidence type="ECO:0000313" key="2">
    <source>
        <dbReference type="Proteomes" id="UP000078541"/>
    </source>
</evidence>
<name>A0A151JUG5_9HYME</name>
<organism evidence="1 2">
    <name type="scientific">Trachymyrmex septentrionalis</name>
    <dbReference type="NCBI Taxonomy" id="34720"/>
    <lineage>
        <taxon>Eukaryota</taxon>
        <taxon>Metazoa</taxon>
        <taxon>Ecdysozoa</taxon>
        <taxon>Arthropoda</taxon>
        <taxon>Hexapoda</taxon>
        <taxon>Insecta</taxon>
        <taxon>Pterygota</taxon>
        <taxon>Neoptera</taxon>
        <taxon>Endopterygota</taxon>
        <taxon>Hymenoptera</taxon>
        <taxon>Apocrita</taxon>
        <taxon>Aculeata</taxon>
        <taxon>Formicoidea</taxon>
        <taxon>Formicidae</taxon>
        <taxon>Myrmicinae</taxon>
        <taxon>Trachymyrmex</taxon>
    </lineage>
</organism>
<protein>
    <submittedName>
        <fullName evidence="1">Uncharacterized protein</fullName>
    </submittedName>
</protein>
<proteinExistence type="predicted"/>
<gene>
    <name evidence="1" type="ORF">ALC56_09828</name>
</gene>
<sequence length="112" mass="13248">IPDARYYLPEQMKPEEHERFMDWLEEMSHSNFAFNFKQKIIKYCRNDIDILRACMAFRKIFLVRGDVCPFVECMTIASKFRNFLGDMTDELEPYIIGPILSTLLSLIIKGTK</sequence>
<evidence type="ECO:0000313" key="1">
    <source>
        <dbReference type="EMBL" id="KYN35829.1"/>
    </source>
</evidence>
<feature type="non-terminal residue" evidence="1">
    <location>
        <position position="1"/>
    </location>
</feature>
<keyword evidence="2" id="KW-1185">Reference proteome</keyword>
<reference evidence="1 2" key="1">
    <citation type="submission" date="2016-03" db="EMBL/GenBank/DDBJ databases">
        <title>Trachymyrmex septentrionalis WGS genome.</title>
        <authorList>
            <person name="Nygaard S."/>
            <person name="Hu H."/>
            <person name="Boomsma J."/>
            <person name="Zhang G."/>
        </authorList>
    </citation>
    <scope>NUCLEOTIDE SEQUENCE [LARGE SCALE GENOMIC DNA]</scope>
    <source>
        <strain evidence="1">Tsep2-gDNA-1</strain>
        <tissue evidence="1">Whole body</tissue>
    </source>
</reference>
<dbReference type="Proteomes" id="UP000078541">
    <property type="component" value="Unassembled WGS sequence"/>
</dbReference>
<dbReference type="EMBL" id="KQ981772">
    <property type="protein sequence ID" value="KYN35829.1"/>
    <property type="molecule type" value="Genomic_DNA"/>
</dbReference>
<dbReference type="AlphaFoldDB" id="A0A151JUG5"/>